<reference evidence="1" key="1">
    <citation type="journal article" date="2017" name="Nature">
        <title>The genome of Chenopodium quinoa.</title>
        <authorList>
            <person name="Jarvis D.E."/>
            <person name="Ho Y.S."/>
            <person name="Lightfoot D.J."/>
            <person name="Schmoeckel S.M."/>
            <person name="Li B."/>
            <person name="Borm T.J.A."/>
            <person name="Ohyanagi H."/>
            <person name="Mineta K."/>
            <person name="Michell C.T."/>
            <person name="Saber N."/>
            <person name="Kharbatia N.M."/>
            <person name="Rupper R.R."/>
            <person name="Sharp A.R."/>
            <person name="Dally N."/>
            <person name="Boughton B.A."/>
            <person name="Woo Y.H."/>
            <person name="Gao G."/>
            <person name="Schijlen E.G.W.M."/>
            <person name="Guo X."/>
            <person name="Momin A.A."/>
            <person name="Negrao S."/>
            <person name="Al-Babili S."/>
            <person name="Gehring C."/>
            <person name="Roessner U."/>
            <person name="Jung C."/>
            <person name="Murphy K."/>
            <person name="Arold S.T."/>
            <person name="Gojobori T."/>
            <person name="van der Linden C.G."/>
            <person name="van Loo E.N."/>
            <person name="Jellen E.N."/>
            <person name="Maughan P.J."/>
            <person name="Tester M."/>
        </authorList>
    </citation>
    <scope>NUCLEOTIDE SEQUENCE [LARGE SCALE GENOMIC DNA]</scope>
    <source>
        <strain evidence="1">cv. PI 614886</strain>
    </source>
</reference>
<accession>A0A803LLY0</accession>
<reference evidence="1" key="2">
    <citation type="submission" date="2021-03" db="UniProtKB">
        <authorList>
            <consortium name="EnsemblPlants"/>
        </authorList>
    </citation>
    <scope>IDENTIFICATION</scope>
</reference>
<proteinExistence type="predicted"/>
<protein>
    <submittedName>
        <fullName evidence="1">Uncharacterized protein</fullName>
    </submittedName>
</protein>
<name>A0A803LLY0_CHEQI</name>
<dbReference type="Proteomes" id="UP000596660">
    <property type="component" value="Unplaced"/>
</dbReference>
<evidence type="ECO:0000313" key="1">
    <source>
        <dbReference type="EnsemblPlants" id="AUR62015291-RA:cds"/>
    </source>
</evidence>
<dbReference type="Gramene" id="AUR62015291-RA">
    <property type="protein sequence ID" value="AUR62015291-RA:cds"/>
    <property type="gene ID" value="AUR62015291"/>
</dbReference>
<evidence type="ECO:0000313" key="2">
    <source>
        <dbReference type="Proteomes" id="UP000596660"/>
    </source>
</evidence>
<dbReference type="AlphaFoldDB" id="A0A803LLY0"/>
<organism evidence="1 2">
    <name type="scientific">Chenopodium quinoa</name>
    <name type="common">Quinoa</name>
    <dbReference type="NCBI Taxonomy" id="63459"/>
    <lineage>
        <taxon>Eukaryota</taxon>
        <taxon>Viridiplantae</taxon>
        <taxon>Streptophyta</taxon>
        <taxon>Embryophyta</taxon>
        <taxon>Tracheophyta</taxon>
        <taxon>Spermatophyta</taxon>
        <taxon>Magnoliopsida</taxon>
        <taxon>eudicotyledons</taxon>
        <taxon>Gunneridae</taxon>
        <taxon>Pentapetalae</taxon>
        <taxon>Caryophyllales</taxon>
        <taxon>Chenopodiaceae</taxon>
        <taxon>Chenopodioideae</taxon>
        <taxon>Atripliceae</taxon>
        <taxon>Chenopodium</taxon>
    </lineage>
</organism>
<sequence length="94" mass="10927">MVAEREGPVKCKSKKCDCLVYMYWCKNKSGDWVVKGLELQHRNHVPTPQKSRYISMYRKEDINAAVRRKLFTDVGAGFKVTSLYEFMAVVTYVV</sequence>
<dbReference type="EnsemblPlants" id="AUR62015291-RA">
    <property type="protein sequence ID" value="AUR62015291-RA:cds"/>
    <property type="gene ID" value="AUR62015291"/>
</dbReference>
<keyword evidence="2" id="KW-1185">Reference proteome</keyword>